<evidence type="ECO:0000256" key="11">
    <source>
        <dbReference type="ARBA" id="ARBA00023128"/>
    </source>
</evidence>
<keyword evidence="12" id="KW-0472">Membrane</keyword>
<evidence type="ECO:0000256" key="4">
    <source>
        <dbReference type="ARBA" id="ARBA00022568"/>
    </source>
</evidence>
<reference evidence="16" key="2">
    <citation type="submission" date="2025-05" db="UniProtKB">
        <authorList>
            <consortium name="EnsemblMetazoa"/>
        </authorList>
    </citation>
    <scope>IDENTIFICATION</scope>
</reference>
<evidence type="ECO:0000313" key="17">
    <source>
        <dbReference type="Proteomes" id="UP001652680"/>
    </source>
</evidence>
<evidence type="ECO:0000256" key="7">
    <source>
        <dbReference type="ARBA" id="ARBA00022792"/>
    </source>
</evidence>
<feature type="domain" description="EF-hand" evidence="15">
    <location>
        <begin position="458"/>
        <end position="493"/>
    </location>
</feature>
<keyword evidence="9" id="KW-0809">Transit peptide</keyword>
<accession>A0ABM5I739</accession>
<feature type="compositionally biased region" description="Acidic residues" evidence="14">
    <location>
        <begin position="130"/>
        <end position="141"/>
    </location>
</feature>
<evidence type="ECO:0000256" key="10">
    <source>
        <dbReference type="ARBA" id="ARBA00023065"/>
    </source>
</evidence>
<keyword evidence="7" id="KW-0999">Mitochondrion inner membrane</keyword>
<feature type="region of interest" description="Disordered" evidence="14">
    <location>
        <begin position="110"/>
        <end position="146"/>
    </location>
</feature>
<dbReference type="Pfam" id="PF13833">
    <property type="entry name" value="EF-hand_8"/>
    <property type="match status" value="1"/>
</dbReference>
<dbReference type="PROSITE" id="PS50222">
    <property type="entry name" value="EF_HAND_2"/>
    <property type="match status" value="2"/>
</dbReference>
<sequence length="524" mass="60218">MSVMRFLMTRQALAALSKPRSFNILQNQAQIALASTLCNQNSNQFVQDLTKSSANLSLIQIRGHKRFGHQQEKTPNVTKYFHMFILSLFLISVLDWGKVKRLLMPKVDADAGQRPSSAAGVKGEDKSSDSESEDGEDEEGGSDLHLHEGKKIREKVGFRERKIIEYENRIRQFSTPDKIFRYFATVRLQDATQTIVCMTPEDFLRSIYPGIKQPDGLGLDQYRRYDPKSVGDQLNLHLEKNSIFYKLGSYGLITFSDYIFLLTVLSISRRHFEIAFRMFDLNGDGDVDCEEFEMVATLVRQQTSMGTRHRDHANTGNTFKGVNSALITYFFGPNMDEKLTIEKFLDFQEQLQKEILSLEFERKEPNEEGNITEADFAELLLAYAGYPLKKKQKKLKRVKRRFRDHGKGISKQDYLDFFHFLNNINDVDTALTFYHIAGASIDQQTLQHVAKTVAMVNLSDHVVDVVFTIFDENNDNQLSNKEFISVMKNRVQRGLEKPKDTGFLKMMRSVFKCAKETKPVLLDI</sequence>
<dbReference type="PANTHER" id="PTHR12294">
    <property type="entry name" value="EF HAND DOMAIN FAMILY A1,A2-RELATED"/>
    <property type="match status" value="1"/>
</dbReference>
<evidence type="ECO:0000313" key="16">
    <source>
        <dbReference type="EnsemblMetazoa" id="XP_016991201.2"/>
    </source>
</evidence>
<keyword evidence="17" id="KW-1185">Reference proteome</keyword>
<dbReference type="Proteomes" id="UP001652680">
    <property type="component" value="Unassembled WGS sequence"/>
</dbReference>
<dbReference type="Gene3D" id="1.10.238.10">
    <property type="entry name" value="EF-hand"/>
    <property type="match status" value="2"/>
</dbReference>
<evidence type="ECO:0000256" key="1">
    <source>
        <dbReference type="ARBA" id="ARBA00004273"/>
    </source>
</evidence>
<keyword evidence="3" id="KW-0813">Transport</keyword>
<protein>
    <recommendedName>
        <fullName evidence="15">EF-hand domain-containing protein</fullName>
    </recommendedName>
</protein>
<dbReference type="CDD" id="cd15900">
    <property type="entry name" value="EFh_MICU"/>
    <property type="match status" value="1"/>
</dbReference>
<keyword evidence="5" id="KW-0479">Metal-binding</keyword>
<comment type="similarity">
    <text evidence="13">Belongs to the MICU1 family. MICU1 subfamily.</text>
</comment>
<evidence type="ECO:0000256" key="6">
    <source>
        <dbReference type="ARBA" id="ARBA00022737"/>
    </source>
</evidence>
<dbReference type="GeneID" id="108053126"/>
<dbReference type="EnsemblMetazoa" id="XM_017135712.2">
    <property type="protein sequence ID" value="XP_016991201.2"/>
    <property type="gene ID" value="LOC108053126"/>
</dbReference>
<keyword evidence="4" id="KW-0109">Calcium transport</keyword>
<evidence type="ECO:0000256" key="2">
    <source>
        <dbReference type="ARBA" id="ARBA00004569"/>
    </source>
</evidence>
<evidence type="ECO:0000256" key="13">
    <source>
        <dbReference type="ARBA" id="ARBA00038333"/>
    </source>
</evidence>
<reference evidence="17" key="1">
    <citation type="journal article" date="2021" name="Elife">
        <title>Highly contiguous assemblies of 101 drosophilid genomes.</title>
        <authorList>
            <person name="Kim B.Y."/>
            <person name="Wang J.R."/>
            <person name="Miller D.E."/>
            <person name="Barmina O."/>
            <person name="Delaney E."/>
            <person name="Thompson A."/>
            <person name="Comeault A.A."/>
            <person name="Peede D."/>
            <person name="D'Agostino E.R."/>
            <person name="Pelaez J."/>
            <person name="Aguilar J.M."/>
            <person name="Haji D."/>
            <person name="Matsunaga T."/>
            <person name="Armstrong E.E."/>
            <person name="Zych M."/>
            <person name="Ogawa Y."/>
            <person name="Stamenkovic-Radak M."/>
            <person name="Jelic M."/>
            <person name="Veselinovic M.S."/>
            <person name="Tanaskovic M."/>
            <person name="Eric P."/>
            <person name="Gao J.J."/>
            <person name="Katoh T.K."/>
            <person name="Toda M.J."/>
            <person name="Watabe H."/>
            <person name="Watada M."/>
            <person name="Davis J.S."/>
            <person name="Moyle L.C."/>
            <person name="Manoli G."/>
            <person name="Bertolini E."/>
            <person name="Kostal V."/>
            <person name="Hawley R.S."/>
            <person name="Takahashi A."/>
            <person name="Jones C.D."/>
            <person name="Price D.K."/>
            <person name="Whiteman N."/>
            <person name="Kopp A."/>
            <person name="Matute D.R."/>
            <person name="Petrov D.A."/>
        </authorList>
    </citation>
    <scope>NUCLEOTIDE SEQUENCE [LARGE SCALE GENOMIC DNA]</scope>
</reference>
<dbReference type="RefSeq" id="XP_016991201.2">
    <property type="nucleotide sequence ID" value="XM_017135712.2"/>
</dbReference>
<evidence type="ECO:0000256" key="9">
    <source>
        <dbReference type="ARBA" id="ARBA00022946"/>
    </source>
</evidence>
<evidence type="ECO:0000256" key="8">
    <source>
        <dbReference type="ARBA" id="ARBA00022837"/>
    </source>
</evidence>
<proteinExistence type="inferred from homology"/>
<dbReference type="PANTHER" id="PTHR12294:SF1">
    <property type="entry name" value="CALCIUM UPTAKE PROTEIN 1, MITOCHONDRIAL"/>
    <property type="match status" value="1"/>
</dbReference>
<name>A0ABM5I739_DRORH</name>
<evidence type="ECO:0000256" key="14">
    <source>
        <dbReference type="SAM" id="MobiDB-lite"/>
    </source>
</evidence>
<evidence type="ECO:0000259" key="15">
    <source>
        <dbReference type="PROSITE" id="PS50222"/>
    </source>
</evidence>
<evidence type="ECO:0000256" key="12">
    <source>
        <dbReference type="ARBA" id="ARBA00023136"/>
    </source>
</evidence>
<feature type="domain" description="EF-hand" evidence="15">
    <location>
        <begin position="267"/>
        <end position="302"/>
    </location>
</feature>
<evidence type="ECO:0000256" key="5">
    <source>
        <dbReference type="ARBA" id="ARBA00022723"/>
    </source>
</evidence>
<keyword evidence="6" id="KW-0677">Repeat</keyword>
<dbReference type="Pfam" id="PF13202">
    <property type="entry name" value="EF-hand_5"/>
    <property type="match status" value="1"/>
</dbReference>
<keyword evidence="11" id="KW-0496">Mitochondrion</keyword>
<dbReference type="InterPro" id="IPR011992">
    <property type="entry name" value="EF-hand-dom_pair"/>
</dbReference>
<dbReference type="InterPro" id="IPR002048">
    <property type="entry name" value="EF_hand_dom"/>
</dbReference>
<comment type="subcellular location">
    <subcellularLocation>
        <location evidence="1">Mitochondrion inner membrane</location>
    </subcellularLocation>
    <subcellularLocation>
        <location evidence="2">Mitochondrion intermembrane space</location>
    </subcellularLocation>
</comment>
<keyword evidence="10" id="KW-0406">Ion transport</keyword>
<evidence type="ECO:0000256" key="3">
    <source>
        <dbReference type="ARBA" id="ARBA00022448"/>
    </source>
</evidence>
<dbReference type="InterPro" id="IPR039800">
    <property type="entry name" value="MICU1/2/3"/>
</dbReference>
<keyword evidence="8" id="KW-0106">Calcium</keyword>
<organism evidence="16 17">
    <name type="scientific">Drosophila rhopaloa</name>
    <name type="common">Fruit fly</name>
    <dbReference type="NCBI Taxonomy" id="1041015"/>
    <lineage>
        <taxon>Eukaryota</taxon>
        <taxon>Metazoa</taxon>
        <taxon>Ecdysozoa</taxon>
        <taxon>Arthropoda</taxon>
        <taxon>Hexapoda</taxon>
        <taxon>Insecta</taxon>
        <taxon>Pterygota</taxon>
        <taxon>Neoptera</taxon>
        <taxon>Endopterygota</taxon>
        <taxon>Diptera</taxon>
        <taxon>Brachycera</taxon>
        <taxon>Muscomorpha</taxon>
        <taxon>Ephydroidea</taxon>
        <taxon>Drosophilidae</taxon>
        <taxon>Drosophila</taxon>
        <taxon>Sophophora</taxon>
    </lineage>
</organism>
<dbReference type="PROSITE" id="PS00018">
    <property type="entry name" value="EF_HAND_1"/>
    <property type="match status" value="2"/>
</dbReference>
<dbReference type="SMART" id="SM00054">
    <property type="entry name" value="EFh"/>
    <property type="match status" value="2"/>
</dbReference>
<dbReference type="InterPro" id="IPR018247">
    <property type="entry name" value="EF_Hand_1_Ca_BS"/>
</dbReference>
<dbReference type="SUPFAM" id="SSF47473">
    <property type="entry name" value="EF-hand"/>
    <property type="match status" value="2"/>
</dbReference>